<dbReference type="InterPro" id="IPR000653">
    <property type="entry name" value="DegT/StrS_aminotransferase"/>
</dbReference>
<organism evidence="6 7">
    <name type="scientific">Blastococcus mobilis</name>
    <dbReference type="NCBI Taxonomy" id="1938746"/>
    <lineage>
        <taxon>Bacteria</taxon>
        <taxon>Bacillati</taxon>
        <taxon>Actinomycetota</taxon>
        <taxon>Actinomycetes</taxon>
        <taxon>Geodermatophilales</taxon>
        <taxon>Geodermatophilaceae</taxon>
        <taxon>Blastococcus</taxon>
    </lineage>
</organism>
<evidence type="ECO:0000256" key="4">
    <source>
        <dbReference type="PIRSR" id="PIRSR000390-2"/>
    </source>
</evidence>
<evidence type="ECO:0000313" key="7">
    <source>
        <dbReference type="Proteomes" id="UP000198403"/>
    </source>
</evidence>
<feature type="active site" description="Proton acceptor" evidence="3">
    <location>
        <position position="189"/>
    </location>
</feature>
<dbReference type="AlphaFoldDB" id="A0A238Z391"/>
<dbReference type="InterPro" id="IPR015424">
    <property type="entry name" value="PyrdxlP-dep_Trfase"/>
</dbReference>
<keyword evidence="7" id="KW-1185">Reference proteome</keyword>
<dbReference type="PANTHER" id="PTHR30244">
    <property type="entry name" value="TRANSAMINASE"/>
    <property type="match status" value="1"/>
</dbReference>
<dbReference type="SUPFAM" id="SSF53383">
    <property type="entry name" value="PLP-dependent transferases"/>
    <property type="match status" value="1"/>
</dbReference>
<dbReference type="InterPro" id="IPR015421">
    <property type="entry name" value="PyrdxlP-dep_Trfase_major"/>
</dbReference>
<evidence type="ECO:0000313" key="6">
    <source>
        <dbReference type="EMBL" id="SNR77359.1"/>
    </source>
</evidence>
<dbReference type="GO" id="GO:0000271">
    <property type="term" value="P:polysaccharide biosynthetic process"/>
    <property type="evidence" value="ECO:0007669"/>
    <property type="project" value="TreeGrafter"/>
</dbReference>
<dbReference type="PANTHER" id="PTHR30244:SF36">
    <property type="entry name" value="3-OXO-GLUCOSE-6-PHOSPHATE:GLUTAMATE AMINOTRANSFERASE"/>
    <property type="match status" value="1"/>
</dbReference>
<dbReference type="EMBL" id="FZNO01000024">
    <property type="protein sequence ID" value="SNR77359.1"/>
    <property type="molecule type" value="Genomic_DNA"/>
</dbReference>
<name>A0A238Z391_9ACTN</name>
<evidence type="ECO:0000256" key="2">
    <source>
        <dbReference type="ARBA" id="ARBA00037999"/>
    </source>
</evidence>
<dbReference type="Gene3D" id="3.90.1150.10">
    <property type="entry name" value="Aspartate Aminotransferase, domain 1"/>
    <property type="match status" value="1"/>
</dbReference>
<sequence>MTDASIPFLDVQGITQLVREDLDLRWKGVLTHGRFIGGPEVETFEARFAEYCESRHCVGVANGTDALELVLAALGIGPGDEVIVPANTFVATVEAVCAVGARPRFVDVEPDTLEIDTDAAAAAVGPRTAAVMAVHMFGQMADVDRLVPLAQRHGLAIVEDAAQAHGARFGGRRAGSVGVAAGFSFYPGKNLGALGDAGAVVSSDEALVARIRQLANHGRASSGRHLHELRGRNSRLDTLQAAVLAVKLRSLDADNDRRRWAMRRYRERLPAGCLPLAEHPRAEPVHHLAVVQVADRAAATAALDAAGIGWGLHYPVPCHRQPAFVEFADEPLPTTELAAQRILSLPMSPTLTVAQIGRVCQVLDQATGPDRRPP</sequence>
<reference evidence="6 7" key="1">
    <citation type="submission" date="2017-06" db="EMBL/GenBank/DDBJ databases">
        <authorList>
            <person name="Kim H.J."/>
            <person name="Triplett B.A."/>
        </authorList>
    </citation>
    <scope>NUCLEOTIDE SEQUENCE [LARGE SCALE GENOMIC DNA]</scope>
    <source>
        <strain evidence="6 7">DSM 44272</strain>
    </source>
</reference>
<keyword evidence="1 4" id="KW-0663">Pyridoxal phosphate</keyword>
<dbReference type="CDD" id="cd00616">
    <property type="entry name" value="AHBA_syn"/>
    <property type="match status" value="1"/>
</dbReference>
<evidence type="ECO:0000256" key="1">
    <source>
        <dbReference type="ARBA" id="ARBA00022898"/>
    </source>
</evidence>
<protein>
    <submittedName>
        <fullName evidence="6">dTDP-4-amino-4,6-dideoxygalactose transaminase</fullName>
    </submittedName>
</protein>
<dbReference type="PIRSF" id="PIRSF000390">
    <property type="entry name" value="PLP_StrS"/>
    <property type="match status" value="1"/>
</dbReference>
<dbReference type="GO" id="GO:0030170">
    <property type="term" value="F:pyridoxal phosphate binding"/>
    <property type="evidence" value="ECO:0007669"/>
    <property type="project" value="TreeGrafter"/>
</dbReference>
<dbReference type="InterPro" id="IPR015422">
    <property type="entry name" value="PyrdxlP-dep_Trfase_small"/>
</dbReference>
<comment type="similarity">
    <text evidence="2 5">Belongs to the DegT/DnrJ/EryC1 family.</text>
</comment>
<dbReference type="RefSeq" id="WP_089338123.1">
    <property type="nucleotide sequence ID" value="NZ_FZNO01000024.1"/>
</dbReference>
<dbReference type="Pfam" id="PF01041">
    <property type="entry name" value="DegT_DnrJ_EryC1"/>
    <property type="match status" value="1"/>
</dbReference>
<dbReference type="GO" id="GO:0008483">
    <property type="term" value="F:transaminase activity"/>
    <property type="evidence" value="ECO:0007669"/>
    <property type="project" value="TreeGrafter"/>
</dbReference>
<dbReference type="Gene3D" id="3.40.640.10">
    <property type="entry name" value="Type I PLP-dependent aspartate aminotransferase-like (Major domain)"/>
    <property type="match status" value="1"/>
</dbReference>
<dbReference type="Proteomes" id="UP000198403">
    <property type="component" value="Unassembled WGS sequence"/>
</dbReference>
<evidence type="ECO:0000256" key="5">
    <source>
        <dbReference type="RuleBase" id="RU004508"/>
    </source>
</evidence>
<gene>
    <name evidence="6" type="ORF">SAMN06272737_12444</name>
</gene>
<dbReference type="OrthoDB" id="9804264at2"/>
<evidence type="ECO:0000256" key="3">
    <source>
        <dbReference type="PIRSR" id="PIRSR000390-1"/>
    </source>
</evidence>
<accession>A0A238Z391</accession>
<feature type="modified residue" description="N6-(pyridoxal phosphate)lysine" evidence="4">
    <location>
        <position position="189"/>
    </location>
</feature>
<proteinExistence type="inferred from homology"/>